<name>A0A6J4PFV5_9BACT</name>
<evidence type="ECO:0000256" key="1">
    <source>
        <dbReference type="SAM" id="MobiDB-lite"/>
    </source>
</evidence>
<proteinExistence type="predicted"/>
<evidence type="ECO:0000313" key="2">
    <source>
        <dbReference type="EMBL" id="CAA9414811.1"/>
    </source>
</evidence>
<organism evidence="2">
    <name type="scientific">uncultured Phycisphaerae bacterium</name>
    <dbReference type="NCBI Taxonomy" id="904963"/>
    <lineage>
        <taxon>Bacteria</taxon>
        <taxon>Pseudomonadati</taxon>
        <taxon>Planctomycetota</taxon>
        <taxon>Phycisphaerae</taxon>
        <taxon>environmental samples</taxon>
    </lineage>
</organism>
<feature type="non-terminal residue" evidence="2">
    <location>
        <position position="1"/>
    </location>
</feature>
<feature type="non-terminal residue" evidence="2">
    <location>
        <position position="29"/>
    </location>
</feature>
<feature type="region of interest" description="Disordered" evidence="1">
    <location>
        <begin position="1"/>
        <end position="29"/>
    </location>
</feature>
<accession>A0A6J4PFV5</accession>
<protein>
    <submittedName>
        <fullName evidence="2">Uncharacterized protein</fullName>
    </submittedName>
</protein>
<gene>
    <name evidence="2" type="ORF">AVDCRST_MAG64-2536</name>
</gene>
<dbReference type="EMBL" id="CADCUQ010000567">
    <property type="protein sequence ID" value="CAA9414811.1"/>
    <property type="molecule type" value="Genomic_DNA"/>
</dbReference>
<sequence>WWPEPGLAAAAGIVTPAGRWGRTEPRRGG</sequence>
<dbReference type="AlphaFoldDB" id="A0A6J4PFV5"/>
<reference evidence="2" key="1">
    <citation type="submission" date="2020-02" db="EMBL/GenBank/DDBJ databases">
        <authorList>
            <person name="Meier V. D."/>
        </authorList>
    </citation>
    <scope>NUCLEOTIDE SEQUENCE</scope>
    <source>
        <strain evidence="2">AVDCRST_MAG64</strain>
    </source>
</reference>